<evidence type="ECO:0000256" key="2">
    <source>
        <dbReference type="ARBA" id="ARBA00001946"/>
    </source>
</evidence>
<feature type="compositionally biased region" description="Basic residues" evidence="8">
    <location>
        <begin position="664"/>
        <end position="681"/>
    </location>
</feature>
<feature type="compositionally biased region" description="Low complexity" evidence="8">
    <location>
        <begin position="518"/>
        <end position="541"/>
    </location>
</feature>
<dbReference type="AlphaFoldDB" id="A0AAD7UWV1"/>
<evidence type="ECO:0000256" key="1">
    <source>
        <dbReference type="ARBA" id="ARBA00001936"/>
    </source>
</evidence>
<dbReference type="PANTHER" id="PTHR12271:SF113">
    <property type="entry name" value="POLY(A) RNA POLYMERASE CID11"/>
    <property type="match status" value="1"/>
</dbReference>
<comment type="cofactor">
    <cofactor evidence="2">
        <name>Mg(2+)</name>
        <dbReference type="ChEBI" id="CHEBI:18420"/>
    </cofactor>
</comment>
<feature type="compositionally biased region" description="Low complexity" evidence="8">
    <location>
        <begin position="578"/>
        <end position="612"/>
    </location>
</feature>
<evidence type="ECO:0000256" key="6">
    <source>
        <dbReference type="ARBA" id="ARBA00022723"/>
    </source>
</evidence>
<dbReference type="GO" id="GO:0010605">
    <property type="term" value="P:negative regulation of macromolecule metabolic process"/>
    <property type="evidence" value="ECO:0007669"/>
    <property type="project" value="UniProtKB-ARBA"/>
</dbReference>
<evidence type="ECO:0000256" key="3">
    <source>
        <dbReference type="ARBA" id="ARBA00008593"/>
    </source>
</evidence>
<dbReference type="CDD" id="cd05402">
    <property type="entry name" value="NT_PAP_TUTase"/>
    <property type="match status" value="1"/>
</dbReference>
<evidence type="ECO:0000313" key="12">
    <source>
        <dbReference type="Proteomes" id="UP001234581"/>
    </source>
</evidence>
<evidence type="ECO:0000256" key="8">
    <source>
        <dbReference type="SAM" id="MobiDB-lite"/>
    </source>
</evidence>
<dbReference type="SUPFAM" id="SSF81301">
    <property type="entry name" value="Nucleotidyltransferase"/>
    <property type="match status" value="1"/>
</dbReference>
<dbReference type="InterPro" id="IPR043519">
    <property type="entry name" value="NT_sf"/>
</dbReference>
<feature type="domain" description="PAP-associated" evidence="9">
    <location>
        <begin position="311"/>
        <end position="365"/>
    </location>
</feature>
<dbReference type="EC" id="2.7.7.19" evidence="4"/>
<dbReference type="EMBL" id="JARTCD010000052">
    <property type="protein sequence ID" value="KAJ8655128.1"/>
    <property type="molecule type" value="Genomic_DNA"/>
</dbReference>
<sequence>MLSTQLKSLCIEEPHVMPFLSLDDPFKSPHACTPVREYGASDVTSDESTDLSSPAEPSSPQAPDVDDHADISPSVPIILPDRHIEDALSVDILELHESLLPTMDSYVRRTKFVNKIETILNEEWPGHDIRAYLFGSSENDLGTSTSDVDICLKTTWPNLELSTLAAALRKHGMERVWMVPHAKVPIVKMWDPVLQLACDMNINNTLALQNTKMVKTYCAIDPRVRPLAMAIKHWTRQRALNDAAYGGTLSTYTWTCMIINFLQMREPPILPVLHQMDHEKSPDNVVIHGHDSSFFTNVDALQGFGRRNQESLAGLLFAFFRRFAYEFDYDTQVVSVRHGRYLSKVEKEWDQGQNSRLLCVEEPFNVFRNLGNSADEASVLGIKIEFQRAVHILLETHSLDLLCQPVLPSSQQQQQQQPSSSSTHHRHHHQHQHHLRTQQQQQQHYAIQAPPPPSQHASNVSSLTNNNMTSYPYYMYYPTTSTPHPPSALVGQDPRQYCYSPTRYQTHHSNVYTPFPSNNNNIPRPKYNNNSTNNTNAAPSSYVNRSYYHPNYQRQANKGSGKRHRSPINQPSNGNGRYQQQQQQHQQQQQGYGHGHQQYIPIQQQQQYHQQQMSNSRGIQRVATRSSPPPPHQTPHWLSPAPSIPARNGYTNNTTGQRQQQSTKGRRWNGPKKPKGKRIQQHHPPTARQIFA</sequence>
<evidence type="ECO:0000259" key="9">
    <source>
        <dbReference type="Pfam" id="PF03828"/>
    </source>
</evidence>
<feature type="region of interest" description="Disordered" evidence="8">
    <location>
        <begin position="509"/>
        <end position="692"/>
    </location>
</feature>
<keyword evidence="5" id="KW-0808">Transferase</keyword>
<dbReference type="GO" id="GO:0046872">
    <property type="term" value="F:metal ion binding"/>
    <property type="evidence" value="ECO:0007669"/>
    <property type="project" value="UniProtKB-KW"/>
</dbReference>
<name>A0AAD7UWV1_9FUNG</name>
<dbReference type="InterPro" id="IPR002058">
    <property type="entry name" value="PAP_assoc"/>
</dbReference>
<protein>
    <recommendedName>
        <fullName evidence="4">polynucleotide adenylyltransferase</fullName>
        <ecNumber evidence="4">2.7.7.19</ecNumber>
    </recommendedName>
</protein>
<keyword evidence="6" id="KW-0479">Metal-binding</keyword>
<comment type="cofactor">
    <cofactor evidence="1">
        <name>Mn(2+)</name>
        <dbReference type="ChEBI" id="CHEBI:29035"/>
    </cofactor>
</comment>
<dbReference type="GeneID" id="83216570"/>
<feature type="region of interest" description="Disordered" evidence="8">
    <location>
        <begin position="408"/>
        <end position="464"/>
    </location>
</feature>
<feature type="compositionally biased region" description="Low complexity" evidence="8">
    <location>
        <begin position="52"/>
        <end position="63"/>
    </location>
</feature>
<feature type="compositionally biased region" description="Basic residues" evidence="8">
    <location>
        <begin position="423"/>
        <end position="436"/>
    </location>
</feature>
<keyword evidence="7" id="KW-0460">Magnesium</keyword>
<dbReference type="SUPFAM" id="SSF81631">
    <property type="entry name" value="PAP/OAS1 substrate-binding domain"/>
    <property type="match status" value="1"/>
</dbReference>
<evidence type="ECO:0000256" key="5">
    <source>
        <dbReference type="ARBA" id="ARBA00022679"/>
    </source>
</evidence>
<reference evidence="11 12" key="1">
    <citation type="submission" date="2023-03" db="EMBL/GenBank/DDBJ databases">
        <title>Genome sequence of Lichtheimia ornata CBS 291.66.</title>
        <authorList>
            <person name="Mohabir J.T."/>
            <person name="Shea T.P."/>
            <person name="Kurbessoian T."/>
            <person name="Berby B."/>
            <person name="Fontaine J."/>
            <person name="Livny J."/>
            <person name="Gnirke A."/>
            <person name="Stajich J.E."/>
            <person name="Cuomo C.A."/>
        </authorList>
    </citation>
    <scope>NUCLEOTIDE SEQUENCE [LARGE SCALE GENOMIC DNA]</scope>
    <source>
        <strain evidence="11">CBS 291.66</strain>
    </source>
</reference>
<feature type="compositionally biased region" description="Low complexity" evidence="8">
    <location>
        <begin position="408"/>
        <end position="422"/>
    </location>
</feature>
<evidence type="ECO:0000256" key="4">
    <source>
        <dbReference type="ARBA" id="ARBA00012388"/>
    </source>
</evidence>
<dbReference type="RefSeq" id="XP_058340041.1">
    <property type="nucleotide sequence ID" value="XM_058489160.1"/>
</dbReference>
<organism evidence="11 12">
    <name type="scientific">Lichtheimia ornata</name>
    <dbReference type="NCBI Taxonomy" id="688661"/>
    <lineage>
        <taxon>Eukaryota</taxon>
        <taxon>Fungi</taxon>
        <taxon>Fungi incertae sedis</taxon>
        <taxon>Mucoromycota</taxon>
        <taxon>Mucoromycotina</taxon>
        <taxon>Mucoromycetes</taxon>
        <taxon>Mucorales</taxon>
        <taxon>Lichtheimiaceae</taxon>
        <taxon>Lichtheimia</taxon>
    </lineage>
</organism>
<feature type="region of interest" description="Disordered" evidence="8">
    <location>
        <begin position="39"/>
        <end position="71"/>
    </location>
</feature>
<evidence type="ECO:0000313" key="11">
    <source>
        <dbReference type="EMBL" id="KAJ8655128.1"/>
    </source>
</evidence>
<keyword evidence="12" id="KW-1185">Reference proteome</keyword>
<evidence type="ECO:0000256" key="7">
    <source>
        <dbReference type="ARBA" id="ARBA00022842"/>
    </source>
</evidence>
<accession>A0AAD7UWV1</accession>
<dbReference type="Gene3D" id="1.10.1410.10">
    <property type="match status" value="1"/>
</dbReference>
<feature type="compositionally biased region" description="Polar residues" evidence="8">
    <location>
        <begin position="649"/>
        <end position="663"/>
    </location>
</feature>
<proteinExistence type="inferred from homology"/>
<feature type="compositionally biased region" description="Polar residues" evidence="8">
    <location>
        <begin position="613"/>
        <end position="626"/>
    </location>
</feature>
<dbReference type="Pfam" id="PF03828">
    <property type="entry name" value="PAP_assoc"/>
    <property type="match status" value="1"/>
</dbReference>
<dbReference type="GO" id="GO:1990817">
    <property type="term" value="F:poly(A) RNA polymerase activity"/>
    <property type="evidence" value="ECO:0007669"/>
    <property type="project" value="UniProtKB-EC"/>
</dbReference>
<feature type="compositionally biased region" description="Polar residues" evidence="8">
    <location>
        <begin position="567"/>
        <end position="577"/>
    </location>
</feature>
<evidence type="ECO:0000259" key="10">
    <source>
        <dbReference type="Pfam" id="PF22600"/>
    </source>
</evidence>
<gene>
    <name evidence="11" type="ORF">O0I10_009163</name>
</gene>
<feature type="domain" description="Poly(A) RNA polymerase mitochondrial-like central palm" evidence="10">
    <location>
        <begin position="88"/>
        <end position="218"/>
    </location>
</feature>
<dbReference type="InterPro" id="IPR054708">
    <property type="entry name" value="MTPAP-like_central"/>
</dbReference>
<dbReference type="Proteomes" id="UP001234581">
    <property type="component" value="Unassembled WGS sequence"/>
</dbReference>
<comment type="similarity">
    <text evidence="3">Belongs to the DNA polymerase type-B-like family.</text>
</comment>
<dbReference type="GO" id="GO:0031123">
    <property type="term" value="P:RNA 3'-end processing"/>
    <property type="evidence" value="ECO:0007669"/>
    <property type="project" value="TreeGrafter"/>
</dbReference>
<dbReference type="Pfam" id="PF22600">
    <property type="entry name" value="MTPAP-like_central"/>
    <property type="match status" value="1"/>
</dbReference>
<dbReference type="PANTHER" id="PTHR12271">
    <property type="entry name" value="POLY A POLYMERASE CID PAP -RELATED"/>
    <property type="match status" value="1"/>
</dbReference>
<comment type="caution">
    <text evidence="11">The sequence shown here is derived from an EMBL/GenBank/DDBJ whole genome shotgun (WGS) entry which is preliminary data.</text>
</comment>
<dbReference type="Gene3D" id="3.30.460.10">
    <property type="entry name" value="Beta Polymerase, domain 2"/>
    <property type="match status" value="1"/>
</dbReference>